<dbReference type="InterPro" id="IPR002207">
    <property type="entry name" value="Peroxidase_I"/>
</dbReference>
<evidence type="ECO:0000256" key="6">
    <source>
        <dbReference type="ARBA" id="ARBA00023002"/>
    </source>
</evidence>
<protein>
    <recommendedName>
        <fullName evidence="8">Peroxidase</fullName>
        <ecNumber evidence="8">1.11.1.-</ecNumber>
    </recommendedName>
</protein>
<evidence type="ECO:0000313" key="12">
    <source>
        <dbReference type="Proteomes" id="UP001212841"/>
    </source>
</evidence>
<dbReference type="GO" id="GO:0000302">
    <property type="term" value="P:response to reactive oxygen species"/>
    <property type="evidence" value="ECO:0007669"/>
    <property type="project" value="TreeGrafter"/>
</dbReference>
<evidence type="ECO:0000256" key="1">
    <source>
        <dbReference type="ARBA" id="ARBA00003917"/>
    </source>
</evidence>
<dbReference type="GO" id="GO:0004601">
    <property type="term" value="F:peroxidase activity"/>
    <property type="evidence" value="ECO:0007669"/>
    <property type="project" value="UniProtKB-KW"/>
</dbReference>
<evidence type="ECO:0000256" key="3">
    <source>
        <dbReference type="ARBA" id="ARBA00022559"/>
    </source>
</evidence>
<keyword evidence="7" id="KW-0408">Iron</keyword>
<evidence type="ECO:0000256" key="5">
    <source>
        <dbReference type="ARBA" id="ARBA00022723"/>
    </source>
</evidence>
<dbReference type="InterPro" id="IPR002016">
    <property type="entry name" value="Haem_peroxidase"/>
</dbReference>
<keyword evidence="4" id="KW-0349">Heme</keyword>
<dbReference type="InterPro" id="IPR019794">
    <property type="entry name" value="Peroxidases_AS"/>
</dbReference>
<name>A0AAD5SCL2_9FUNG</name>
<sequence length="327" mass="35764">MHLLNILPATLLSLLLLPHSTTSQTSNTFGSATASQTAARALVFLLEAPGNCLHTPADLPPNSPSMNMAALWIRAAFHDAAPFSVNDPASSTVGADGSLLYEFNRTEENIGLDYSIATRFRNQNNASMSDADIIALGGLVSVHHCGGPQITWRPGRQDGNGRGLRPPNPDNRIPLADDTLPVVRAHFKRMGLDDIDMVVLTTGSHTMGGVHSAISPRFTNQSFVPFDNTPGVFDNDIFKHVLRNRCALPIDCLFATDPILRPHIELWASDQTAFFDQYSKSFEKMLNLTRSRLYPAVDLTNMIPFHRNLEAEGTEVVFPIEGVTYVG</sequence>
<dbReference type="InterPro" id="IPR044831">
    <property type="entry name" value="Ccp1-like"/>
</dbReference>
<feature type="domain" description="Plant heme peroxidase family profile" evidence="10">
    <location>
        <begin position="67"/>
        <end position="285"/>
    </location>
</feature>
<evidence type="ECO:0000256" key="9">
    <source>
        <dbReference type="SAM" id="MobiDB-lite"/>
    </source>
</evidence>
<dbReference type="CDD" id="cd00314">
    <property type="entry name" value="plant_peroxidase_like"/>
    <property type="match status" value="1"/>
</dbReference>
<dbReference type="EMBL" id="JADGJD010000477">
    <property type="protein sequence ID" value="KAJ3050743.1"/>
    <property type="molecule type" value="Genomic_DNA"/>
</dbReference>
<dbReference type="SUPFAM" id="SSF48113">
    <property type="entry name" value="Heme-dependent peroxidases"/>
    <property type="match status" value="1"/>
</dbReference>
<evidence type="ECO:0000259" key="10">
    <source>
        <dbReference type="PROSITE" id="PS50873"/>
    </source>
</evidence>
<evidence type="ECO:0000256" key="8">
    <source>
        <dbReference type="RuleBase" id="RU363051"/>
    </source>
</evidence>
<comment type="function">
    <text evidence="1">Destroys radicals which are normally produced within the cells and which are toxic to biological systems.</text>
</comment>
<dbReference type="PROSITE" id="PS50873">
    <property type="entry name" value="PEROXIDASE_4"/>
    <property type="match status" value="1"/>
</dbReference>
<dbReference type="PANTHER" id="PTHR31356:SF53">
    <property type="entry name" value="HEME PEROXIDASE"/>
    <property type="match status" value="1"/>
</dbReference>
<keyword evidence="3 8" id="KW-0575">Peroxidase</keyword>
<feature type="chain" id="PRO_5041779215" description="Peroxidase" evidence="8">
    <location>
        <begin position="24"/>
        <end position="327"/>
    </location>
</feature>
<accession>A0AAD5SCL2</accession>
<feature type="signal peptide" evidence="8">
    <location>
        <begin position="1"/>
        <end position="23"/>
    </location>
</feature>
<proteinExistence type="inferred from homology"/>
<dbReference type="Gene3D" id="1.10.420.10">
    <property type="entry name" value="Peroxidase, domain 2"/>
    <property type="match status" value="1"/>
</dbReference>
<dbReference type="AlphaFoldDB" id="A0AAD5SCL2"/>
<keyword evidence="5" id="KW-0479">Metal-binding</keyword>
<dbReference type="GO" id="GO:0046872">
    <property type="term" value="F:metal ion binding"/>
    <property type="evidence" value="ECO:0007669"/>
    <property type="project" value="UniProtKB-UniRule"/>
</dbReference>
<dbReference type="PANTHER" id="PTHR31356">
    <property type="entry name" value="THYLAKOID LUMENAL 29 KDA PROTEIN, CHLOROPLASTIC-RELATED"/>
    <property type="match status" value="1"/>
</dbReference>
<gene>
    <name evidence="11" type="ORF">HK097_008265</name>
</gene>
<dbReference type="GO" id="GO:0042744">
    <property type="term" value="P:hydrogen peroxide catabolic process"/>
    <property type="evidence" value="ECO:0007669"/>
    <property type="project" value="TreeGrafter"/>
</dbReference>
<evidence type="ECO:0000256" key="7">
    <source>
        <dbReference type="ARBA" id="ARBA00023004"/>
    </source>
</evidence>
<dbReference type="Gene3D" id="1.10.520.10">
    <property type="match status" value="1"/>
</dbReference>
<keyword evidence="6 8" id="KW-0560">Oxidoreductase</keyword>
<evidence type="ECO:0000313" key="11">
    <source>
        <dbReference type="EMBL" id="KAJ3050743.1"/>
    </source>
</evidence>
<dbReference type="EC" id="1.11.1.-" evidence="8"/>
<feature type="non-terminal residue" evidence="11">
    <location>
        <position position="327"/>
    </location>
</feature>
<feature type="region of interest" description="Disordered" evidence="9">
    <location>
        <begin position="151"/>
        <end position="175"/>
    </location>
</feature>
<dbReference type="PROSITE" id="PS00436">
    <property type="entry name" value="PEROXIDASE_2"/>
    <property type="match status" value="1"/>
</dbReference>
<dbReference type="GO" id="GO:0034599">
    <property type="term" value="P:cellular response to oxidative stress"/>
    <property type="evidence" value="ECO:0007669"/>
    <property type="project" value="InterPro"/>
</dbReference>
<dbReference type="Pfam" id="PF00141">
    <property type="entry name" value="peroxidase"/>
    <property type="match status" value="1"/>
</dbReference>
<dbReference type="PRINTS" id="PR00458">
    <property type="entry name" value="PEROXIDASE"/>
</dbReference>
<reference evidence="11" key="1">
    <citation type="submission" date="2020-05" db="EMBL/GenBank/DDBJ databases">
        <title>Phylogenomic resolution of chytrid fungi.</title>
        <authorList>
            <person name="Stajich J.E."/>
            <person name="Amses K."/>
            <person name="Simmons R."/>
            <person name="Seto K."/>
            <person name="Myers J."/>
            <person name="Bonds A."/>
            <person name="Quandt C.A."/>
            <person name="Barry K."/>
            <person name="Liu P."/>
            <person name="Grigoriev I."/>
            <person name="Longcore J.E."/>
            <person name="James T.Y."/>
        </authorList>
    </citation>
    <scope>NUCLEOTIDE SEQUENCE</scope>
    <source>
        <strain evidence="11">JEL0318</strain>
    </source>
</reference>
<keyword evidence="12" id="KW-1185">Reference proteome</keyword>
<evidence type="ECO:0000256" key="2">
    <source>
        <dbReference type="ARBA" id="ARBA00005997"/>
    </source>
</evidence>
<comment type="similarity">
    <text evidence="2">Belongs to the peroxidase family. Cytochrome c peroxidase subfamily.</text>
</comment>
<dbReference type="GO" id="GO:0020037">
    <property type="term" value="F:heme binding"/>
    <property type="evidence" value="ECO:0007669"/>
    <property type="project" value="UniProtKB-UniRule"/>
</dbReference>
<dbReference type="Proteomes" id="UP001212841">
    <property type="component" value="Unassembled WGS sequence"/>
</dbReference>
<dbReference type="PRINTS" id="PR00459">
    <property type="entry name" value="ASPEROXIDASE"/>
</dbReference>
<organism evidence="11 12">
    <name type="scientific">Rhizophlyctis rosea</name>
    <dbReference type="NCBI Taxonomy" id="64517"/>
    <lineage>
        <taxon>Eukaryota</taxon>
        <taxon>Fungi</taxon>
        <taxon>Fungi incertae sedis</taxon>
        <taxon>Chytridiomycota</taxon>
        <taxon>Chytridiomycota incertae sedis</taxon>
        <taxon>Chytridiomycetes</taxon>
        <taxon>Rhizophlyctidales</taxon>
        <taxon>Rhizophlyctidaceae</taxon>
        <taxon>Rhizophlyctis</taxon>
    </lineage>
</organism>
<dbReference type="InterPro" id="IPR010255">
    <property type="entry name" value="Haem_peroxidase_sf"/>
</dbReference>
<keyword evidence="8" id="KW-0732">Signal</keyword>
<evidence type="ECO:0000256" key="4">
    <source>
        <dbReference type="ARBA" id="ARBA00022617"/>
    </source>
</evidence>
<comment type="caution">
    <text evidence="11">The sequence shown here is derived from an EMBL/GenBank/DDBJ whole genome shotgun (WGS) entry which is preliminary data.</text>
</comment>